<gene>
    <name evidence="2" type="ORF">RND81_12G176200</name>
</gene>
<feature type="compositionally biased region" description="Polar residues" evidence="1">
    <location>
        <begin position="61"/>
        <end position="87"/>
    </location>
</feature>
<accession>A0AAW1HC13</accession>
<comment type="caution">
    <text evidence="2">The sequence shown here is derived from an EMBL/GenBank/DDBJ whole genome shotgun (WGS) entry which is preliminary data.</text>
</comment>
<organism evidence="2 3">
    <name type="scientific">Saponaria officinalis</name>
    <name type="common">Common soapwort</name>
    <name type="synonym">Lychnis saponaria</name>
    <dbReference type="NCBI Taxonomy" id="3572"/>
    <lineage>
        <taxon>Eukaryota</taxon>
        <taxon>Viridiplantae</taxon>
        <taxon>Streptophyta</taxon>
        <taxon>Embryophyta</taxon>
        <taxon>Tracheophyta</taxon>
        <taxon>Spermatophyta</taxon>
        <taxon>Magnoliopsida</taxon>
        <taxon>eudicotyledons</taxon>
        <taxon>Gunneridae</taxon>
        <taxon>Pentapetalae</taxon>
        <taxon>Caryophyllales</taxon>
        <taxon>Caryophyllaceae</taxon>
        <taxon>Caryophylleae</taxon>
        <taxon>Saponaria</taxon>
    </lineage>
</organism>
<sequence>MDRDDTSLGFKLNATLALGLPFKCKSPDKDISICPALLHLAPNSPDAKVFTDFDEGAAPATPSSTPKVSDGTSTPIAKAPTNGSNGNKWSSLQVFNVVLLWCFSFNLLN</sequence>
<evidence type="ECO:0000313" key="3">
    <source>
        <dbReference type="Proteomes" id="UP001443914"/>
    </source>
</evidence>
<dbReference type="EMBL" id="JBDFQZ010000012">
    <property type="protein sequence ID" value="KAK9673575.1"/>
    <property type="molecule type" value="Genomic_DNA"/>
</dbReference>
<evidence type="ECO:0000313" key="2">
    <source>
        <dbReference type="EMBL" id="KAK9673575.1"/>
    </source>
</evidence>
<dbReference type="Proteomes" id="UP001443914">
    <property type="component" value="Unassembled WGS sequence"/>
</dbReference>
<dbReference type="AlphaFoldDB" id="A0AAW1HC13"/>
<feature type="region of interest" description="Disordered" evidence="1">
    <location>
        <begin position="51"/>
        <end position="87"/>
    </location>
</feature>
<evidence type="ECO:0000256" key="1">
    <source>
        <dbReference type="SAM" id="MobiDB-lite"/>
    </source>
</evidence>
<keyword evidence="3" id="KW-1185">Reference proteome</keyword>
<reference evidence="2" key="1">
    <citation type="submission" date="2024-03" db="EMBL/GenBank/DDBJ databases">
        <title>WGS assembly of Saponaria officinalis var. Norfolk2.</title>
        <authorList>
            <person name="Jenkins J."/>
            <person name="Shu S."/>
            <person name="Grimwood J."/>
            <person name="Barry K."/>
            <person name="Goodstein D."/>
            <person name="Schmutz J."/>
            <person name="Leebens-Mack J."/>
            <person name="Osbourn A."/>
        </authorList>
    </citation>
    <scope>NUCLEOTIDE SEQUENCE [LARGE SCALE GENOMIC DNA]</scope>
    <source>
        <strain evidence="2">JIC</strain>
    </source>
</reference>
<proteinExistence type="predicted"/>
<name>A0AAW1HC13_SAPOF</name>
<protein>
    <submittedName>
        <fullName evidence="2">Uncharacterized protein</fullName>
    </submittedName>
</protein>